<organism evidence="4 5">
    <name type="scientific">Pseudodesulfovibrio karagichevae</name>
    <dbReference type="NCBI Taxonomy" id="3239305"/>
    <lineage>
        <taxon>Bacteria</taxon>
        <taxon>Pseudomonadati</taxon>
        <taxon>Thermodesulfobacteriota</taxon>
        <taxon>Desulfovibrionia</taxon>
        <taxon>Desulfovibrionales</taxon>
        <taxon>Desulfovibrionaceae</taxon>
    </lineage>
</organism>
<dbReference type="PROSITE" id="PS51186">
    <property type="entry name" value="GNAT"/>
    <property type="match status" value="1"/>
</dbReference>
<keyword evidence="2" id="KW-0012">Acyltransferase</keyword>
<dbReference type="InterPro" id="IPR050832">
    <property type="entry name" value="Bact_Acetyltransf"/>
</dbReference>
<evidence type="ECO:0000256" key="1">
    <source>
        <dbReference type="ARBA" id="ARBA00022679"/>
    </source>
</evidence>
<dbReference type="Pfam" id="PF00583">
    <property type="entry name" value="Acetyltransf_1"/>
    <property type="match status" value="1"/>
</dbReference>
<sequence>MIHIRPASAEDEACIAGIIRASMLASYALFLPAHQFQKILDMDRPAQVARESGPRFSMAQVHGVPAGALLLKEDYVDHLWVRPEFMGRGVGSALLDHAVDRARRAGFDRLTLDCLARNEKALAFYRAKGFALERVYVAATYLVGENVCLMAKALATD</sequence>
<dbReference type="RefSeq" id="WP_371386290.1">
    <property type="nucleotide sequence ID" value="NZ_JBGLYH010000018.1"/>
</dbReference>
<evidence type="ECO:0000313" key="5">
    <source>
        <dbReference type="Proteomes" id="UP001568698"/>
    </source>
</evidence>
<name>A0ABV4K413_9BACT</name>
<evidence type="ECO:0000256" key="2">
    <source>
        <dbReference type="ARBA" id="ARBA00023315"/>
    </source>
</evidence>
<feature type="domain" description="N-acetyltransferase" evidence="3">
    <location>
        <begin position="2"/>
        <end position="155"/>
    </location>
</feature>
<keyword evidence="1" id="KW-0808">Transferase</keyword>
<dbReference type="InterPro" id="IPR016181">
    <property type="entry name" value="Acyl_CoA_acyltransferase"/>
</dbReference>
<dbReference type="Gene3D" id="3.40.630.30">
    <property type="match status" value="1"/>
</dbReference>
<dbReference type="InterPro" id="IPR000182">
    <property type="entry name" value="GNAT_dom"/>
</dbReference>
<proteinExistence type="predicted"/>
<protein>
    <submittedName>
        <fullName evidence="4">N-acetyltransferase family protein</fullName>
    </submittedName>
</protein>
<dbReference type="Proteomes" id="UP001568698">
    <property type="component" value="Unassembled WGS sequence"/>
</dbReference>
<evidence type="ECO:0000259" key="3">
    <source>
        <dbReference type="PROSITE" id="PS51186"/>
    </source>
</evidence>
<dbReference type="CDD" id="cd04301">
    <property type="entry name" value="NAT_SF"/>
    <property type="match status" value="1"/>
</dbReference>
<comment type="caution">
    <text evidence="4">The sequence shown here is derived from an EMBL/GenBank/DDBJ whole genome shotgun (WGS) entry which is preliminary data.</text>
</comment>
<gene>
    <name evidence="4" type="ORF">AB6M95_08430</name>
</gene>
<evidence type="ECO:0000313" key="4">
    <source>
        <dbReference type="EMBL" id="MEZ7196769.1"/>
    </source>
</evidence>
<dbReference type="EMBL" id="JBGLYH010000018">
    <property type="protein sequence ID" value="MEZ7196769.1"/>
    <property type="molecule type" value="Genomic_DNA"/>
</dbReference>
<reference evidence="4 5" key="1">
    <citation type="submission" date="2024-08" db="EMBL/GenBank/DDBJ databases">
        <title>Sulfate-reducing bacteria isolated from formation water of the oil field in Kazakhstan and description of Pseudodesulfovibrio sp.</title>
        <authorList>
            <person name="Bidzhieva S.K."/>
            <person name="Tourova T.P."/>
            <person name="Grouzdev D.S."/>
            <person name="Beletsky A.V."/>
            <person name="Sokolova D.S."/>
            <person name="Samigullina S.R."/>
            <person name="Poltaraus A.B."/>
            <person name="Avtukh A.N."/>
            <person name="Tereshina V.M."/>
            <person name="Zhaparov N.S."/>
            <person name="Mardanov A.V."/>
            <person name="Nazina T.N."/>
        </authorList>
    </citation>
    <scope>NUCLEOTIDE SEQUENCE [LARGE SCALE GENOMIC DNA]</scope>
    <source>
        <strain evidence="4 5">9FUS</strain>
    </source>
</reference>
<keyword evidence="5" id="KW-1185">Reference proteome</keyword>
<accession>A0ABV4K413</accession>
<dbReference type="PANTHER" id="PTHR43877">
    <property type="entry name" value="AMINOALKYLPHOSPHONATE N-ACETYLTRANSFERASE-RELATED-RELATED"/>
    <property type="match status" value="1"/>
</dbReference>
<dbReference type="SUPFAM" id="SSF55729">
    <property type="entry name" value="Acyl-CoA N-acyltransferases (Nat)"/>
    <property type="match status" value="1"/>
</dbReference>